<protein>
    <submittedName>
        <fullName evidence="10">Na+/proline symporter</fullName>
    </submittedName>
</protein>
<feature type="transmembrane region" description="Helical" evidence="9">
    <location>
        <begin position="155"/>
        <end position="179"/>
    </location>
</feature>
<dbReference type="PROSITE" id="PS50283">
    <property type="entry name" value="NA_SOLUT_SYMP_3"/>
    <property type="match status" value="1"/>
</dbReference>
<feature type="transmembrane region" description="Helical" evidence="9">
    <location>
        <begin position="45"/>
        <end position="63"/>
    </location>
</feature>
<evidence type="ECO:0000256" key="7">
    <source>
        <dbReference type="ARBA" id="ARBA00023136"/>
    </source>
</evidence>
<feature type="transmembrane region" description="Helical" evidence="9">
    <location>
        <begin position="123"/>
        <end position="143"/>
    </location>
</feature>
<feature type="transmembrane region" description="Helical" evidence="9">
    <location>
        <begin position="186"/>
        <end position="208"/>
    </location>
</feature>
<dbReference type="EMBL" id="QBMN01000083">
    <property type="protein sequence ID" value="PZO39780.1"/>
    <property type="molecule type" value="Genomic_DNA"/>
</dbReference>
<keyword evidence="6 9" id="KW-1133">Transmembrane helix</keyword>
<dbReference type="Proteomes" id="UP000249081">
    <property type="component" value="Unassembled WGS sequence"/>
</dbReference>
<dbReference type="GO" id="GO:0015606">
    <property type="term" value="F:spermidine transmembrane transporter activity"/>
    <property type="evidence" value="ECO:0007669"/>
    <property type="project" value="TreeGrafter"/>
</dbReference>
<keyword evidence="5 9" id="KW-0812">Transmembrane</keyword>
<evidence type="ECO:0000313" key="11">
    <source>
        <dbReference type="Proteomes" id="UP000249081"/>
    </source>
</evidence>
<feature type="transmembrane region" description="Helical" evidence="9">
    <location>
        <begin position="69"/>
        <end position="94"/>
    </location>
</feature>
<dbReference type="PROSITE" id="PS00456">
    <property type="entry name" value="NA_SOLUT_SYMP_1"/>
    <property type="match status" value="1"/>
</dbReference>
<evidence type="ECO:0000256" key="8">
    <source>
        <dbReference type="RuleBase" id="RU362091"/>
    </source>
</evidence>
<gene>
    <name evidence="10" type="ORF">DCF17_12840</name>
</gene>
<dbReference type="GO" id="GO:0046942">
    <property type="term" value="P:carboxylic acid transport"/>
    <property type="evidence" value="ECO:0007669"/>
    <property type="project" value="UniProtKB-ARBA"/>
</dbReference>
<comment type="caution">
    <text evidence="10">The sequence shown here is derived from an EMBL/GenBank/DDBJ whole genome shotgun (WGS) entry which is preliminary data.</text>
</comment>
<dbReference type="PANTHER" id="PTHR48086:SF10">
    <property type="entry name" value="AGR155CP"/>
    <property type="match status" value="1"/>
</dbReference>
<comment type="subcellular location">
    <subcellularLocation>
        <location evidence="1">Membrane</location>
        <topology evidence="1">Multi-pass membrane protein</topology>
    </subcellularLocation>
</comment>
<reference evidence="10 11" key="2">
    <citation type="submission" date="2018-06" db="EMBL/GenBank/DDBJ databases">
        <title>Metagenomic assembly of (sub)arctic Cyanobacteria and their associated microbiome from non-axenic cultures.</title>
        <authorList>
            <person name="Baurain D."/>
        </authorList>
    </citation>
    <scope>NUCLEOTIDE SEQUENCE [LARGE SCALE GENOMIC DNA]</scope>
    <source>
        <strain evidence="10">ULC041bin1</strain>
    </source>
</reference>
<dbReference type="InterPro" id="IPR018212">
    <property type="entry name" value="Na/solute_symporter_CS"/>
</dbReference>
<evidence type="ECO:0000256" key="4">
    <source>
        <dbReference type="ARBA" id="ARBA00022475"/>
    </source>
</evidence>
<evidence type="ECO:0000256" key="1">
    <source>
        <dbReference type="ARBA" id="ARBA00004141"/>
    </source>
</evidence>
<dbReference type="Gene3D" id="1.20.1730.10">
    <property type="entry name" value="Sodium/glucose cotransporter"/>
    <property type="match status" value="1"/>
</dbReference>
<organism evidence="10 11">
    <name type="scientific">Shackletoniella antarctica</name>
    <dbReference type="NCBI Taxonomy" id="268115"/>
    <lineage>
        <taxon>Bacteria</taxon>
        <taxon>Bacillati</taxon>
        <taxon>Cyanobacteriota</taxon>
        <taxon>Cyanophyceae</taxon>
        <taxon>Oculatellales</taxon>
        <taxon>Oculatellaceae</taxon>
        <taxon>Shackletoniella</taxon>
    </lineage>
</organism>
<feature type="transmembrane region" description="Helical" evidence="9">
    <location>
        <begin position="267"/>
        <end position="293"/>
    </location>
</feature>
<dbReference type="InterPro" id="IPR050277">
    <property type="entry name" value="Sodium:Solute_Symporter"/>
</dbReference>
<sequence length="501" mass="53346">MTLSATAIAVTLITVASFTLIGLLQASRRAISLEDYMVSRNSVGTPMALATIVASAMGAWILFSPPEVGATSGIAGIVGYCIGQATPAALFAFMGTRMRFLMPKGHSLNEYVLHRFGNAMYRLTLGIVVFYMFVYLAAELTAIAKAVELMAGVPLWLTALLVMVAVFAYTLVGGLAATIFTDAIQFVVIVPLLLLSFGIAVFALGGWGNAIAPIIQTAPELLTLANGPGIKFGATLFIAVIAAEMFNQTNWQRIYACKSDQVVRRSFLGSFLLILPMLFIAGLLGILAMNFGFNDDRAFFSLIQALALPGWVSIAVLVLVLALVMSSLDSLLNGIASVFTTGLLRIFPEKSSSGILKITRLLTVVVGFPAILIAARGYNVLYLFLLADLVCAGALFPVLFGLYSRRLTGTMAFWSAVAAIATGALFFPRPDFSPWNGLPFAGDLLVSFAAPIVVSTLICLGWIQLNAQGGKTKAFDFGILSRDIRAYGEGDTLPVGSLPDR</sequence>
<dbReference type="GO" id="GO:0005886">
    <property type="term" value="C:plasma membrane"/>
    <property type="evidence" value="ECO:0007669"/>
    <property type="project" value="TreeGrafter"/>
</dbReference>
<feature type="transmembrane region" description="Helical" evidence="9">
    <location>
        <begin position="381"/>
        <end position="403"/>
    </location>
</feature>
<feature type="transmembrane region" description="Helical" evidence="9">
    <location>
        <begin position="355"/>
        <end position="375"/>
    </location>
</feature>
<feature type="transmembrane region" description="Helical" evidence="9">
    <location>
        <begin position="440"/>
        <end position="463"/>
    </location>
</feature>
<feature type="transmembrane region" description="Helical" evidence="9">
    <location>
        <begin position="410"/>
        <end position="428"/>
    </location>
</feature>
<reference evidence="11" key="1">
    <citation type="submission" date="2018-04" db="EMBL/GenBank/DDBJ databases">
        <authorList>
            <person name="Cornet L."/>
        </authorList>
    </citation>
    <scope>NUCLEOTIDE SEQUENCE [LARGE SCALE GENOMIC DNA]</scope>
</reference>
<keyword evidence="7 9" id="KW-0472">Membrane</keyword>
<dbReference type="AlphaFoldDB" id="A0A2W4W604"/>
<evidence type="ECO:0000256" key="5">
    <source>
        <dbReference type="ARBA" id="ARBA00022692"/>
    </source>
</evidence>
<keyword evidence="3" id="KW-0813">Transport</keyword>
<dbReference type="Pfam" id="PF00474">
    <property type="entry name" value="SSF"/>
    <property type="match status" value="1"/>
</dbReference>
<comment type="similarity">
    <text evidence="2 8">Belongs to the sodium:solute symporter (SSF) (TC 2.A.21) family.</text>
</comment>
<evidence type="ECO:0000256" key="6">
    <source>
        <dbReference type="ARBA" id="ARBA00022989"/>
    </source>
</evidence>
<evidence type="ECO:0000256" key="2">
    <source>
        <dbReference type="ARBA" id="ARBA00006434"/>
    </source>
</evidence>
<feature type="transmembrane region" description="Helical" evidence="9">
    <location>
        <begin position="299"/>
        <end position="324"/>
    </location>
</feature>
<dbReference type="PANTHER" id="PTHR48086">
    <property type="entry name" value="SODIUM/PROLINE SYMPORTER-RELATED"/>
    <property type="match status" value="1"/>
</dbReference>
<feature type="transmembrane region" description="Helical" evidence="9">
    <location>
        <begin position="6"/>
        <end position="24"/>
    </location>
</feature>
<dbReference type="InterPro" id="IPR038377">
    <property type="entry name" value="Na/Glc_symporter_sf"/>
</dbReference>
<evidence type="ECO:0000256" key="3">
    <source>
        <dbReference type="ARBA" id="ARBA00022448"/>
    </source>
</evidence>
<accession>A0A2W4W604</accession>
<name>A0A2W4W604_9CYAN</name>
<dbReference type="InterPro" id="IPR001734">
    <property type="entry name" value="Na/solute_symporter"/>
</dbReference>
<proteinExistence type="inferred from homology"/>
<feature type="transmembrane region" description="Helical" evidence="9">
    <location>
        <begin position="228"/>
        <end position="246"/>
    </location>
</feature>
<evidence type="ECO:0000256" key="9">
    <source>
        <dbReference type="SAM" id="Phobius"/>
    </source>
</evidence>
<keyword evidence="4" id="KW-1003">Cell membrane</keyword>
<evidence type="ECO:0000313" key="10">
    <source>
        <dbReference type="EMBL" id="PZO39780.1"/>
    </source>
</evidence>